<gene>
    <name evidence="1" type="ORF">C7S16_3041</name>
</gene>
<accession>A0AAW9D6J1</accession>
<dbReference type="KEGG" id="btha:DR62_06235"/>
<dbReference type="Proteomes" id="UP001272137">
    <property type="component" value="Unassembled WGS sequence"/>
</dbReference>
<protein>
    <submittedName>
        <fullName evidence="1">Uncharacterized protein</fullName>
    </submittedName>
</protein>
<organism evidence="1 2">
    <name type="scientific">Burkholderia thailandensis</name>
    <dbReference type="NCBI Taxonomy" id="57975"/>
    <lineage>
        <taxon>Bacteria</taxon>
        <taxon>Pseudomonadati</taxon>
        <taxon>Pseudomonadota</taxon>
        <taxon>Betaproteobacteria</taxon>
        <taxon>Burkholderiales</taxon>
        <taxon>Burkholderiaceae</taxon>
        <taxon>Burkholderia</taxon>
        <taxon>pseudomallei group</taxon>
    </lineage>
</organism>
<evidence type="ECO:0000313" key="1">
    <source>
        <dbReference type="EMBL" id="MDW9257520.1"/>
    </source>
</evidence>
<reference evidence="1" key="1">
    <citation type="submission" date="2018-08" db="EMBL/GenBank/DDBJ databases">
        <title>Identification of Burkholderia cepacia strains that express a Burkholderia pseudomallei-like capsular polysaccharide.</title>
        <authorList>
            <person name="Burtnick M.N."/>
            <person name="Vongsouvath M."/>
            <person name="Newton P."/>
            <person name="Wuthiekanun V."/>
            <person name="Limmathurotsakul D."/>
            <person name="Brett P.J."/>
            <person name="Chantratita N."/>
            <person name="Dance D.A."/>
        </authorList>
    </citation>
    <scope>NUCLEOTIDE SEQUENCE</scope>
    <source>
        <strain evidence="1">SBXCC001</strain>
    </source>
</reference>
<dbReference type="EMBL" id="QXCT01000002">
    <property type="protein sequence ID" value="MDW9257520.1"/>
    <property type="molecule type" value="Genomic_DNA"/>
</dbReference>
<comment type="caution">
    <text evidence="1">The sequence shown here is derived from an EMBL/GenBank/DDBJ whole genome shotgun (WGS) entry which is preliminary data.</text>
</comment>
<proteinExistence type="predicted"/>
<sequence>MTGSRTMRGLRVARLAGWLRLAWLRRTACRETALSRRANCVRRGRVSWSRTGSNAGARDVSRREFSSPFAVRRSIFDAQAQHAPIAAPKKKRLAIFASRFPCRPIEAEPASRIRPAASPRQAG</sequence>
<dbReference type="AlphaFoldDB" id="A0AAW9D6J1"/>
<name>A0AAW9D6J1_BURTH</name>
<evidence type="ECO:0000313" key="2">
    <source>
        <dbReference type="Proteomes" id="UP001272137"/>
    </source>
</evidence>